<feature type="transmembrane region" description="Helical" evidence="7">
    <location>
        <begin position="274"/>
        <end position="294"/>
    </location>
</feature>
<dbReference type="Gene3D" id="1.10.3720.10">
    <property type="entry name" value="MetI-like"/>
    <property type="match status" value="1"/>
</dbReference>
<evidence type="ECO:0000256" key="8">
    <source>
        <dbReference type="SAM" id="MobiDB-lite"/>
    </source>
</evidence>
<feature type="compositionally biased region" description="Low complexity" evidence="8">
    <location>
        <begin position="1"/>
        <end position="11"/>
    </location>
</feature>
<accession>A0AAU8JTS2</accession>
<dbReference type="PANTHER" id="PTHR43744:SF12">
    <property type="entry name" value="ABC TRANSPORTER PERMEASE PROTEIN MG189-RELATED"/>
    <property type="match status" value="1"/>
</dbReference>
<name>A0AAU8JTS2_9ACTN</name>
<dbReference type="EMBL" id="CP159872">
    <property type="protein sequence ID" value="XCM79721.1"/>
    <property type="molecule type" value="Genomic_DNA"/>
</dbReference>
<evidence type="ECO:0000256" key="5">
    <source>
        <dbReference type="ARBA" id="ARBA00022989"/>
    </source>
</evidence>
<reference evidence="10" key="1">
    <citation type="submission" date="2024-06" db="EMBL/GenBank/DDBJ databases">
        <title>The genome sequences of Kitasatospora sp. strain HUAS MG31.</title>
        <authorList>
            <person name="Mo P."/>
        </authorList>
    </citation>
    <scope>NUCLEOTIDE SEQUENCE</scope>
    <source>
        <strain evidence="10">HUAS MG31</strain>
    </source>
</reference>
<feature type="transmembrane region" description="Helical" evidence="7">
    <location>
        <begin position="108"/>
        <end position="128"/>
    </location>
</feature>
<feature type="transmembrane region" description="Helical" evidence="7">
    <location>
        <begin position="214"/>
        <end position="236"/>
    </location>
</feature>
<dbReference type="GO" id="GO:0055085">
    <property type="term" value="P:transmembrane transport"/>
    <property type="evidence" value="ECO:0007669"/>
    <property type="project" value="InterPro"/>
</dbReference>
<dbReference type="PANTHER" id="PTHR43744">
    <property type="entry name" value="ABC TRANSPORTER PERMEASE PROTEIN MG189-RELATED-RELATED"/>
    <property type="match status" value="1"/>
</dbReference>
<dbReference type="GO" id="GO:0005886">
    <property type="term" value="C:plasma membrane"/>
    <property type="evidence" value="ECO:0007669"/>
    <property type="project" value="UniProtKB-SubCell"/>
</dbReference>
<keyword evidence="3" id="KW-1003">Cell membrane</keyword>
<protein>
    <submittedName>
        <fullName evidence="10">Carbohydrate ABC transporter permease</fullName>
    </submittedName>
</protein>
<keyword evidence="6 7" id="KW-0472">Membrane</keyword>
<dbReference type="RefSeq" id="WP_354640584.1">
    <property type="nucleotide sequence ID" value="NZ_CP159872.1"/>
</dbReference>
<keyword evidence="4 7" id="KW-0812">Transmembrane</keyword>
<evidence type="ECO:0000256" key="1">
    <source>
        <dbReference type="ARBA" id="ARBA00004651"/>
    </source>
</evidence>
<proteinExistence type="inferred from homology"/>
<evidence type="ECO:0000313" key="10">
    <source>
        <dbReference type="EMBL" id="XCM79721.1"/>
    </source>
</evidence>
<evidence type="ECO:0000259" key="9">
    <source>
        <dbReference type="PROSITE" id="PS50928"/>
    </source>
</evidence>
<dbReference type="AlphaFoldDB" id="A0AAU8JTS2"/>
<feature type="compositionally biased region" description="Pro residues" evidence="8">
    <location>
        <begin position="12"/>
        <end position="25"/>
    </location>
</feature>
<dbReference type="PROSITE" id="PS50928">
    <property type="entry name" value="ABC_TM1"/>
    <property type="match status" value="1"/>
</dbReference>
<comment type="subcellular location">
    <subcellularLocation>
        <location evidence="1 7">Cell membrane</location>
        <topology evidence="1 7">Multi-pass membrane protein</topology>
    </subcellularLocation>
</comment>
<comment type="similarity">
    <text evidence="7">Belongs to the binding-protein-dependent transport system permease family.</text>
</comment>
<feature type="domain" description="ABC transmembrane type-1" evidence="9">
    <location>
        <begin position="103"/>
        <end position="294"/>
    </location>
</feature>
<evidence type="ECO:0000256" key="6">
    <source>
        <dbReference type="ARBA" id="ARBA00023136"/>
    </source>
</evidence>
<dbReference type="InterPro" id="IPR000515">
    <property type="entry name" value="MetI-like"/>
</dbReference>
<feature type="transmembrane region" description="Helical" evidence="7">
    <location>
        <begin position="43"/>
        <end position="63"/>
    </location>
</feature>
<dbReference type="SUPFAM" id="SSF161098">
    <property type="entry name" value="MetI-like"/>
    <property type="match status" value="1"/>
</dbReference>
<gene>
    <name evidence="10" type="ORF">ABWK59_12710</name>
</gene>
<dbReference type="InterPro" id="IPR035906">
    <property type="entry name" value="MetI-like_sf"/>
</dbReference>
<keyword evidence="5 7" id="KW-1133">Transmembrane helix</keyword>
<evidence type="ECO:0000256" key="2">
    <source>
        <dbReference type="ARBA" id="ARBA00022448"/>
    </source>
</evidence>
<evidence type="ECO:0000256" key="4">
    <source>
        <dbReference type="ARBA" id="ARBA00022692"/>
    </source>
</evidence>
<feature type="transmembrane region" description="Helical" evidence="7">
    <location>
        <begin position="174"/>
        <end position="193"/>
    </location>
</feature>
<dbReference type="KEGG" id="kcm:ABWK59_12710"/>
<organism evidence="10">
    <name type="scientific">Kitasatospora camelliae</name>
    <dbReference type="NCBI Taxonomy" id="3156397"/>
    <lineage>
        <taxon>Bacteria</taxon>
        <taxon>Bacillati</taxon>
        <taxon>Actinomycetota</taxon>
        <taxon>Actinomycetes</taxon>
        <taxon>Kitasatosporales</taxon>
        <taxon>Streptomycetaceae</taxon>
        <taxon>Kitasatospora</taxon>
    </lineage>
</organism>
<keyword evidence="2 7" id="KW-0813">Transport</keyword>
<dbReference type="Pfam" id="PF00528">
    <property type="entry name" value="BPD_transp_1"/>
    <property type="match status" value="1"/>
</dbReference>
<evidence type="ECO:0000256" key="3">
    <source>
        <dbReference type="ARBA" id="ARBA00022475"/>
    </source>
</evidence>
<feature type="region of interest" description="Disordered" evidence="8">
    <location>
        <begin position="1"/>
        <end position="34"/>
    </location>
</feature>
<dbReference type="CDD" id="cd06261">
    <property type="entry name" value="TM_PBP2"/>
    <property type="match status" value="1"/>
</dbReference>
<evidence type="ECO:0000256" key="7">
    <source>
        <dbReference type="RuleBase" id="RU363032"/>
    </source>
</evidence>
<feature type="transmembrane region" description="Helical" evidence="7">
    <location>
        <begin position="140"/>
        <end position="162"/>
    </location>
</feature>
<sequence length="309" mass="32405">MAATAPTGPAVPTAPTPAGPAAPPPPRRRFRPGAGDQDKAGPLAYLLLGLAAVVSLFPLYWTFVAASSTGERVAQSPPPLVPGGELWHNVSTAWEQAELGKALLNSTVVAGCVALSTVLFATLAGFAFAKLRFRGRNALLTLVVATMTVPPQLSVIPLYRIITDLGWGNQLQAVILPSLVAAFGVFFMRQFLLEALPTELVEAARVDGAHSLRIIWHVVFPVARPAMAVLGMLVFVQSWNDFFWPFVVLTQQNPTVQVALSAIGGGSGHDINQAVVMTGALVGTLPLLLVFAVLGKHIVGGITAGAVKS</sequence>